<dbReference type="Pfam" id="PF00211">
    <property type="entry name" value="Guanylate_cyc"/>
    <property type="match status" value="1"/>
</dbReference>
<accession>B8CZ48</accession>
<dbReference type="RefSeq" id="WP_015923537.1">
    <property type="nucleotide sequence ID" value="NC_011899.1"/>
</dbReference>
<dbReference type="PROSITE" id="PS50125">
    <property type="entry name" value="GUANYLATE_CYCLASE_2"/>
    <property type="match status" value="1"/>
</dbReference>
<dbReference type="GO" id="GO:0035556">
    <property type="term" value="P:intracellular signal transduction"/>
    <property type="evidence" value="ECO:0007669"/>
    <property type="project" value="InterPro"/>
</dbReference>
<dbReference type="EMBL" id="CP001098">
    <property type="protein sequence ID" value="ACL70567.1"/>
    <property type="molecule type" value="Genomic_DNA"/>
</dbReference>
<dbReference type="InterPro" id="IPR001054">
    <property type="entry name" value="A/G_cyclase"/>
</dbReference>
<dbReference type="eggNOG" id="COG4252">
    <property type="taxonomic scope" value="Bacteria"/>
</dbReference>
<dbReference type="OrthoDB" id="9806704at2"/>
<feature type="transmembrane region" description="Helical" evidence="2">
    <location>
        <begin position="294"/>
        <end position="313"/>
    </location>
</feature>
<dbReference type="AlphaFoldDB" id="B8CZ48"/>
<dbReference type="CDD" id="cd07302">
    <property type="entry name" value="CHD"/>
    <property type="match status" value="1"/>
</dbReference>
<dbReference type="InterPro" id="IPR050697">
    <property type="entry name" value="Adenylyl/Guanylyl_Cyclase_3/4"/>
</dbReference>
<evidence type="ECO:0000313" key="5">
    <source>
        <dbReference type="Proteomes" id="UP000000719"/>
    </source>
</evidence>
<dbReference type="KEGG" id="hor:Hore_18180"/>
<feature type="transmembrane region" description="Helical" evidence="2">
    <location>
        <begin position="12"/>
        <end position="32"/>
    </location>
</feature>
<feature type="transmembrane region" description="Helical" evidence="2">
    <location>
        <begin position="350"/>
        <end position="369"/>
    </location>
</feature>
<keyword evidence="2" id="KW-1133">Transmembrane helix</keyword>
<comment type="similarity">
    <text evidence="1">Belongs to the adenylyl cyclase class-3 family.</text>
</comment>
<feature type="transmembrane region" description="Helical" evidence="2">
    <location>
        <begin position="322"/>
        <end position="344"/>
    </location>
</feature>
<keyword evidence="2" id="KW-0812">Transmembrane</keyword>
<evidence type="ECO:0000259" key="3">
    <source>
        <dbReference type="PROSITE" id="PS50125"/>
    </source>
</evidence>
<feature type="domain" description="Guanylate cyclase" evidence="3">
    <location>
        <begin position="410"/>
        <end position="530"/>
    </location>
</feature>
<gene>
    <name evidence="4" type="ordered locus">Hore_18180</name>
</gene>
<dbReference type="SUPFAM" id="SSF55073">
    <property type="entry name" value="Nucleotide cyclase"/>
    <property type="match status" value="1"/>
</dbReference>
<dbReference type="GO" id="GO:0006171">
    <property type="term" value="P:cAMP biosynthetic process"/>
    <property type="evidence" value="ECO:0007669"/>
    <property type="project" value="TreeGrafter"/>
</dbReference>
<dbReference type="Proteomes" id="UP000000719">
    <property type="component" value="Chromosome"/>
</dbReference>
<keyword evidence="2" id="KW-0472">Membrane</keyword>
<name>B8CZ48_HALOH</name>
<reference evidence="4 5" key="1">
    <citation type="journal article" date="2009" name="PLoS ONE">
        <title>Genome analysis of the anaerobic thermohalophilic bacterium Halothermothrix orenii.</title>
        <authorList>
            <person name="Mavromatis K."/>
            <person name="Ivanova N."/>
            <person name="Anderson I."/>
            <person name="Lykidis A."/>
            <person name="Hooper S.D."/>
            <person name="Sun H."/>
            <person name="Kunin V."/>
            <person name="Lapidus A."/>
            <person name="Hugenholtz P."/>
            <person name="Patel B."/>
            <person name="Kyrpides N.C."/>
        </authorList>
    </citation>
    <scope>NUCLEOTIDE SEQUENCE [LARGE SCALE GENOMIC DNA]</scope>
    <source>
        <strain evidence="5">H 168 / OCM 544 / DSM 9562</strain>
    </source>
</reference>
<protein>
    <submittedName>
        <fullName evidence="4">Putative Chase2 sensor protein</fullName>
    </submittedName>
</protein>
<keyword evidence="5" id="KW-1185">Reference proteome</keyword>
<dbReference type="Pfam" id="PF05226">
    <property type="entry name" value="CHASE2"/>
    <property type="match status" value="1"/>
</dbReference>
<dbReference type="eggNOG" id="COG2114">
    <property type="taxonomic scope" value="Bacteria"/>
</dbReference>
<dbReference type="InterPro" id="IPR007890">
    <property type="entry name" value="CHASE2"/>
</dbReference>
<evidence type="ECO:0000256" key="1">
    <source>
        <dbReference type="ARBA" id="ARBA00005381"/>
    </source>
</evidence>
<sequence length="582" mass="66535">MKGKKNFRFKINIFNIAIIMIIIFLYFLNVFLPLDNKLFDILLVGRYLFKPPEVDNIVLVVIDDRSLSELGSWPISRSYYARAIRMLEKERARAIGLDIILEASSGREADEKLVKVLSQYENVVLPAVARVGLVRGLKTQHLTVNKISKPWPPFRERSIQGHINFIPDRDGIIRRLRPVMDKDGEKIFAFSAELARFYSDNIYKELEEQAGGILINFPGPPGTLPQVSFIDLIEGNYRPGFFKDKLVIIGTRLTGLGDRYMTSFARYGYVTGVEIHGQVLYSLINNSYITDSPFIVNIILMLLTGLILSFIFLNNPPSRSGLILFLVLVLLSVLGFILFFRYRYYLHLSGLYITAFMMYVTALGMWYFSSERERQKLARTFSRYISPEVMKELLNNPGLVNPGGQRMEVTVLFVDIRKFSDYARKREPEEVVKDLNRAFSRINRVIFKYRGTLDKYLGDGLLAIFGAPVPGDHHRERALMAAIEILGEDISFELGVGLNTGQVVVGNIGSDIRMDYTVVGHVVNRAARFVEIARPGEIVIGNNTYSGLPDRLKNMDWQRDEYKDSNIGSAERVYRLMRREQV</sequence>
<dbReference type="HOGENOM" id="CLU_000445_85_1_9"/>
<proteinExistence type="inferred from homology"/>
<dbReference type="GO" id="GO:0004016">
    <property type="term" value="F:adenylate cyclase activity"/>
    <property type="evidence" value="ECO:0007669"/>
    <property type="project" value="UniProtKB-ARBA"/>
</dbReference>
<dbReference type="InterPro" id="IPR029787">
    <property type="entry name" value="Nucleotide_cyclase"/>
</dbReference>
<dbReference type="Gene3D" id="3.30.70.1230">
    <property type="entry name" value="Nucleotide cyclase"/>
    <property type="match status" value="1"/>
</dbReference>
<organism evidence="4 5">
    <name type="scientific">Halothermothrix orenii (strain H 168 / OCM 544 / DSM 9562)</name>
    <dbReference type="NCBI Taxonomy" id="373903"/>
    <lineage>
        <taxon>Bacteria</taxon>
        <taxon>Bacillati</taxon>
        <taxon>Bacillota</taxon>
        <taxon>Clostridia</taxon>
        <taxon>Halanaerobiales</taxon>
        <taxon>Halothermotrichaceae</taxon>
        <taxon>Halothermothrix</taxon>
    </lineage>
</organism>
<dbReference type="PANTHER" id="PTHR43081:SF1">
    <property type="entry name" value="ADENYLATE CYCLASE, TERMINAL-DIFFERENTIATION SPECIFIC"/>
    <property type="match status" value="1"/>
</dbReference>
<dbReference type="SMART" id="SM00044">
    <property type="entry name" value="CYCc"/>
    <property type="match status" value="1"/>
</dbReference>
<dbReference type="SMART" id="SM01080">
    <property type="entry name" value="CHASE2"/>
    <property type="match status" value="1"/>
</dbReference>
<evidence type="ECO:0000256" key="2">
    <source>
        <dbReference type="SAM" id="Phobius"/>
    </source>
</evidence>
<dbReference type="STRING" id="373903.Hore_18180"/>
<dbReference type="PANTHER" id="PTHR43081">
    <property type="entry name" value="ADENYLATE CYCLASE, TERMINAL-DIFFERENTIATION SPECIFIC-RELATED"/>
    <property type="match status" value="1"/>
</dbReference>
<evidence type="ECO:0000313" key="4">
    <source>
        <dbReference type="EMBL" id="ACL70567.1"/>
    </source>
</evidence>